<dbReference type="Gene3D" id="1.10.10.10">
    <property type="entry name" value="Winged helix-like DNA-binding domain superfamily/Winged helix DNA-binding domain"/>
    <property type="match status" value="1"/>
</dbReference>
<dbReference type="PANTHER" id="PTHR30126:SF81">
    <property type="entry name" value="HTH-TYPE TRANSCRIPTIONAL REGULATOR ILVY"/>
    <property type="match status" value="1"/>
</dbReference>
<dbReference type="SUPFAM" id="SSF46785">
    <property type="entry name" value="Winged helix' DNA-binding domain"/>
    <property type="match status" value="1"/>
</dbReference>
<keyword evidence="3" id="KW-0238">DNA-binding</keyword>
<dbReference type="PRINTS" id="PR00039">
    <property type="entry name" value="HTHLYSR"/>
</dbReference>
<keyword evidence="2" id="KW-0805">Transcription regulation</keyword>
<dbReference type="InterPro" id="IPR005119">
    <property type="entry name" value="LysR_subst-bd"/>
</dbReference>
<evidence type="ECO:0000259" key="5">
    <source>
        <dbReference type="PROSITE" id="PS50931"/>
    </source>
</evidence>
<dbReference type="AlphaFoldDB" id="A0A1X7AK08"/>
<organism evidence="6 7">
    <name type="scientific">Parendozoicomonas haliclonae</name>
    <dbReference type="NCBI Taxonomy" id="1960125"/>
    <lineage>
        <taxon>Bacteria</taxon>
        <taxon>Pseudomonadati</taxon>
        <taxon>Pseudomonadota</taxon>
        <taxon>Gammaproteobacteria</taxon>
        <taxon>Oceanospirillales</taxon>
        <taxon>Endozoicomonadaceae</taxon>
        <taxon>Parendozoicomonas</taxon>
    </lineage>
</organism>
<dbReference type="EMBL" id="FWPT01000005">
    <property type="protein sequence ID" value="SMA47447.1"/>
    <property type="molecule type" value="Genomic_DNA"/>
</dbReference>
<feature type="domain" description="HTH lysR-type" evidence="5">
    <location>
        <begin position="1"/>
        <end position="58"/>
    </location>
</feature>
<dbReference type="GO" id="GO:0000976">
    <property type="term" value="F:transcription cis-regulatory region binding"/>
    <property type="evidence" value="ECO:0007669"/>
    <property type="project" value="TreeGrafter"/>
</dbReference>
<dbReference type="RefSeq" id="WP_087110203.1">
    <property type="nucleotide sequence ID" value="NZ_CBCSCN010000003.1"/>
</dbReference>
<protein>
    <submittedName>
        <fullName evidence="6">HTH-type transcriptional activator CmpR</fullName>
    </submittedName>
</protein>
<evidence type="ECO:0000313" key="6">
    <source>
        <dbReference type="EMBL" id="SMA47447.1"/>
    </source>
</evidence>
<evidence type="ECO:0000313" key="7">
    <source>
        <dbReference type="Proteomes" id="UP000196573"/>
    </source>
</evidence>
<dbReference type="OrthoDB" id="9803735at2"/>
<dbReference type="CDD" id="cd05466">
    <property type="entry name" value="PBP2_LTTR_substrate"/>
    <property type="match status" value="1"/>
</dbReference>
<dbReference type="SUPFAM" id="SSF53850">
    <property type="entry name" value="Periplasmic binding protein-like II"/>
    <property type="match status" value="1"/>
</dbReference>
<proteinExistence type="inferred from homology"/>
<dbReference type="GO" id="GO:0003700">
    <property type="term" value="F:DNA-binding transcription factor activity"/>
    <property type="evidence" value="ECO:0007669"/>
    <property type="project" value="InterPro"/>
</dbReference>
<dbReference type="Pfam" id="PF00126">
    <property type="entry name" value="HTH_1"/>
    <property type="match status" value="1"/>
</dbReference>
<keyword evidence="4" id="KW-0804">Transcription</keyword>
<gene>
    <name evidence="6" type="primary">cmpR_1</name>
    <name evidence="6" type="ORF">EHSB41UT_02421</name>
</gene>
<reference evidence="6 7" key="1">
    <citation type="submission" date="2017-03" db="EMBL/GenBank/DDBJ databases">
        <authorList>
            <person name="Afonso C.L."/>
            <person name="Miller P.J."/>
            <person name="Scott M.A."/>
            <person name="Spackman E."/>
            <person name="Goraichik I."/>
            <person name="Dimitrov K.M."/>
            <person name="Suarez D.L."/>
            <person name="Swayne D.E."/>
        </authorList>
    </citation>
    <scope>NUCLEOTIDE SEQUENCE [LARGE SCALE GENOMIC DNA]</scope>
    <source>
        <strain evidence="6">SB41UT1</strain>
    </source>
</reference>
<sequence>MDSQNLIAFLAVAETGSFSLAGDKLHLTQPAVSKRIAQLEGQLDVRLFDRIGRSVTLTEAGQVLMERARLILQDIDDTRQALSNLSGEISGRLRMATSHHIGLHRLPEVLKAFSLNYPGVSLDIQFVDSEWAYSAVQRGDIELGIVTLAPQRNDERVISEPVWDDPLIFMVARDHPLARIRQPSLTDISAYPGVFPGENTFTKKIVTGYFQQLGLSLDVLMESNYLETLKMMVSIGLAWSVLPATMLSDDVQDITPKQIRINRQLGYIHHRDRTLSNAGQALINLLTEPPKP</sequence>
<evidence type="ECO:0000256" key="4">
    <source>
        <dbReference type="ARBA" id="ARBA00023163"/>
    </source>
</evidence>
<evidence type="ECO:0000256" key="3">
    <source>
        <dbReference type="ARBA" id="ARBA00023125"/>
    </source>
</evidence>
<keyword evidence="7" id="KW-1185">Reference proteome</keyword>
<dbReference type="InterPro" id="IPR000847">
    <property type="entry name" value="LysR_HTH_N"/>
</dbReference>
<dbReference type="PROSITE" id="PS50931">
    <property type="entry name" value="HTH_LYSR"/>
    <property type="match status" value="1"/>
</dbReference>
<dbReference type="PANTHER" id="PTHR30126">
    <property type="entry name" value="HTH-TYPE TRANSCRIPTIONAL REGULATOR"/>
    <property type="match status" value="1"/>
</dbReference>
<dbReference type="Proteomes" id="UP000196573">
    <property type="component" value="Unassembled WGS sequence"/>
</dbReference>
<evidence type="ECO:0000256" key="1">
    <source>
        <dbReference type="ARBA" id="ARBA00009437"/>
    </source>
</evidence>
<dbReference type="Pfam" id="PF03466">
    <property type="entry name" value="LysR_substrate"/>
    <property type="match status" value="1"/>
</dbReference>
<comment type="similarity">
    <text evidence="1">Belongs to the LysR transcriptional regulatory family.</text>
</comment>
<dbReference type="InterPro" id="IPR036390">
    <property type="entry name" value="WH_DNA-bd_sf"/>
</dbReference>
<dbReference type="InterPro" id="IPR036388">
    <property type="entry name" value="WH-like_DNA-bd_sf"/>
</dbReference>
<accession>A0A1X7AK08</accession>
<dbReference type="FunFam" id="1.10.10.10:FF:000001">
    <property type="entry name" value="LysR family transcriptional regulator"/>
    <property type="match status" value="1"/>
</dbReference>
<name>A0A1X7AK08_9GAMM</name>
<evidence type="ECO:0000256" key="2">
    <source>
        <dbReference type="ARBA" id="ARBA00023015"/>
    </source>
</evidence>
<dbReference type="Gene3D" id="3.40.190.290">
    <property type="match status" value="1"/>
</dbReference>